<feature type="region of interest" description="Disordered" evidence="1">
    <location>
        <begin position="64"/>
        <end position="173"/>
    </location>
</feature>
<feature type="compositionally biased region" description="Polar residues" evidence="1">
    <location>
        <begin position="153"/>
        <end position="169"/>
    </location>
</feature>
<evidence type="ECO:0000256" key="1">
    <source>
        <dbReference type="SAM" id="MobiDB-lite"/>
    </source>
</evidence>
<dbReference type="AlphaFoldDB" id="A0A1L6JGC6"/>
<feature type="transmembrane region" description="Helical" evidence="2">
    <location>
        <begin position="12"/>
        <end position="33"/>
    </location>
</feature>
<dbReference type="GeneID" id="44134987"/>
<dbReference type="KEGG" id="skr:BRX40_20690"/>
<keyword evidence="2" id="KW-0472">Membrane</keyword>
<reference evidence="3" key="1">
    <citation type="submission" date="2016-12" db="EMBL/GenBank/DDBJ databases">
        <title>Whole genome sequencing of Sphingomonas koreensis.</title>
        <authorList>
            <person name="Conlan S."/>
            <person name="Thomas P.J."/>
            <person name="Mullikin J."/>
            <person name="Palmore T.N."/>
            <person name="Frank K.M."/>
            <person name="Segre J.A."/>
        </authorList>
    </citation>
    <scope>NUCLEOTIDE SEQUENCE</scope>
    <source>
        <strain evidence="3">ABOJV</strain>
    </source>
</reference>
<dbReference type="EMBL" id="CP018820">
    <property type="protein sequence ID" value="APR54520.1"/>
    <property type="molecule type" value="Genomic_DNA"/>
</dbReference>
<feature type="compositionally biased region" description="Pro residues" evidence="1">
    <location>
        <begin position="75"/>
        <end position="103"/>
    </location>
</feature>
<organism evidence="3 5">
    <name type="scientific">Sphingomonas koreensis</name>
    <dbReference type="NCBI Taxonomy" id="93064"/>
    <lineage>
        <taxon>Bacteria</taxon>
        <taxon>Pseudomonadati</taxon>
        <taxon>Pseudomonadota</taxon>
        <taxon>Alphaproteobacteria</taxon>
        <taxon>Sphingomonadales</taxon>
        <taxon>Sphingomonadaceae</taxon>
        <taxon>Sphingomonas</taxon>
    </lineage>
</organism>
<dbReference type="RefSeq" id="WP_066573498.1">
    <property type="nucleotide sequence ID" value="NZ_CP018820.1"/>
</dbReference>
<feature type="compositionally biased region" description="Low complexity" evidence="1">
    <location>
        <begin position="124"/>
        <end position="135"/>
    </location>
</feature>
<keyword evidence="2" id="KW-1133">Transmembrane helix</keyword>
<feature type="compositionally biased region" description="Basic and acidic residues" evidence="1">
    <location>
        <begin position="104"/>
        <end position="123"/>
    </location>
</feature>
<evidence type="ECO:0000313" key="4">
    <source>
        <dbReference type="EMBL" id="RSV07035.1"/>
    </source>
</evidence>
<proteinExistence type="predicted"/>
<protein>
    <submittedName>
        <fullName evidence="4">Cell envelope biogenesis protein TolA</fullName>
    </submittedName>
</protein>
<sequence length="275" mass="29415">MAVALDRGEGTGLGLALLGHLVLFGLLTVGFLATPNPAKLEPTPIEISLTDEAGLKSEAPVINREAPAERLAEVPAPPEPVTPPPVAQPEPEPVVRPDPAPPKPEPRPAPRKPEPPKKAEPKKASAPAPKATPQPTRREVRPTGRLTGIVNGLTDQPSKGKATTPQASQIGPAVKSSLAAEVIRQLRPHWRSPTGADVELLRTTVEIRLNRDGTLAAPPRVINQTGVNASNRAQADLHKERALNAARLAAPFNLPAEYYDAWKILRPNFDRNLSR</sequence>
<reference evidence="5" key="2">
    <citation type="submission" date="2016-12" db="EMBL/GenBank/DDBJ databases">
        <title>Whole genome sequencing of Sphingomonas sp. ABOJV.</title>
        <authorList>
            <person name="Conlan S."/>
            <person name="Thomas P.J."/>
            <person name="Mullikin J."/>
            <person name="Palmore T.N."/>
            <person name="Frank K.M."/>
            <person name="Segre J.A."/>
        </authorList>
    </citation>
    <scope>NUCLEOTIDE SEQUENCE [LARGE SCALE GENOMIC DNA]</scope>
    <source>
        <strain evidence="5">ABOJV</strain>
    </source>
</reference>
<gene>
    <name evidence="3" type="ORF">BRX40_20690</name>
    <name evidence="4" type="ORF">CA257_03285</name>
</gene>
<evidence type="ECO:0000313" key="3">
    <source>
        <dbReference type="EMBL" id="APR54520.1"/>
    </source>
</evidence>
<dbReference type="Proteomes" id="UP000185161">
    <property type="component" value="Chromosome"/>
</dbReference>
<reference evidence="4 6" key="3">
    <citation type="submission" date="2018-07" db="EMBL/GenBank/DDBJ databases">
        <title>Genomic and Epidemiologic Investigation of an Indolent Hospital Outbreak.</title>
        <authorList>
            <person name="Johnson R.C."/>
            <person name="Deming C."/>
            <person name="Conlan S."/>
            <person name="Zellmer C.J."/>
            <person name="Michelin A.V."/>
            <person name="Lee-Lin S."/>
            <person name="Thomas P.J."/>
            <person name="Park M."/>
            <person name="Weingarten R.A."/>
            <person name="Less J."/>
            <person name="Dekker J.P."/>
            <person name="Frank K.M."/>
            <person name="Musser K.A."/>
            <person name="Mcquiston J.R."/>
            <person name="Henderson D.K."/>
            <person name="Lau A.F."/>
            <person name="Palmore T.N."/>
            <person name="Segre J.A."/>
        </authorList>
    </citation>
    <scope>NUCLEOTIDE SEQUENCE [LARGE SCALE GENOMIC DNA]</scope>
    <source>
        <strain evidence="4 6">SK-NIH.Env10_0317</strain>
    </source>
</reference>
<dbReference type="Gene3D" id="3.30.1150.10">
    <property type="match status" value="1"/>
</dbReference>
<dbReference type="EMBL" id="QQWO01000002">
    <property type="protein sequence ID" value="RSV07035.1"/>
    <property type="molecule type" value="Genomic_DNA"/>
</dbReference>
<dbReference type="Proteomes" id="UP000286681">
    <property type="component" value="Unassembled WGS sequence"/>
</dbReference>
<evidence type="ECO:0000256" key="2">
    <source>
        <dbReference type="SAM" id="Phobius"/>
    </source>
</evidence>
<name>A0A1L6JGC6_9SPHN</name>
<keyword evidence="2" id="KW-0812">Transmembrane</keyword>
<accession>A0A1L6JGC6</accession>
<keyword evidence="5" id="KW-1185">Reference proteome</keyword>
<dbReference type="STRING" id="93064.BRX40_20690"/>
<evidence type="ECO:0000313" key="6">
    <source>
        <dbReference type="Proteomes" id="UP000286681"/>
    </source>
</evidence>
<evidence type="ECO:0000313" key="5">
    <source>
        <dbReference type="Proteomes" id="UP000185161"/>
    </source>
</evidence>